<dbReference type="Gene3D" id="3.40.50.880">
    <property type="match status" value="1"/>
</dbReference>
<dbReference type="SMART" id="SM01097">
    <property type="entry name" value="CPSase_sm_chain"/>
    <property type="match status" value="1"/>
</dbReference>
<dbReference type="SUPFAM" id="SSF52317">
    <property type="entry name" value="Class I glutamine amidotransferase-like"/>
    <property type="match status" value="1"/>
</dbReference>
<reference evidence="2" key="1">
    <citation type="submission" date="2025-08" db="UniProtKB">
        <authorList>
            <consortium name="Ensembl"/>
        </authorList>
    </citation>
    <scope>IDENTIFICATION</scope>
</reference>
<sequence length="184" mass="20364">WAFAGIPQSSAGTRPADPSLCPQWFESSKIHVSALIVGECSQIPSHWSAVRSLDQWLKEQNIPGLEGVDTRALTKRIREKGTLLGRLVLDGGQERSLPFEDPNTRHLVQEVSLKEPRVFNPGGSLRITAVDCGLKYNQIRCLCQRGAAVTVVPWDHPLDSAGEGLWRRGAGAHQWEHLRGSCPW</sequence>
<protein>
    <recommendedName>
        <fullName evidence="1">Carbamoyl-phosphate synthase small subunit N-terminal domain-containing protein</fullName>
    </recommendedName>
</protein>
<dbReference type="SUPFAM" id="SSF52021">
    <property type="entry name" value="Carbamoyl phosphate synthetase, small subunit N-terminal domain"/>
    <property type="match status" value="1"/>
</dbReference>
<dbReference type="InterPro" id="IPR029062">
    <property type="entry name" value="Class_I_gatase-like"/>
</dbReference>
<evidence type="ECO:0000313" key="2">
    <source>
        <dbReference type="Ensembl" id="ENSCSRP00000010571.1"/>
    </source>
</evidence>
<reference evidence="2" key="2">
    <citation type="submission" date="2025-09" db="UniProtKB">
        <authorList>
            <consortium name="Ensembl"/>
        </authorList>
    </citation>
    <scope>IDENTIFICATION</scope>
</reference>
<accession>A0A8C3S9Z0</accession>
<dbReference type="Proteomes" id="UP000694403">
    <property type="component" value="Unplaced"/>
</dbReference>
<organism evidence="2 3">
    <name type="scientific">Chelydra serpentina</name>
    <name type="common">Snapping turtle</name>
    <name type="synonym">Testudo serpentina</name>
    <dbReference type="NCBI Taxonomy" id="8475"/>
    <lineage>
        <taxon>Eukaryota</taxon>
        <taxon>Metazoa</taxon>
        <taxon>Chordata</taxon>
        <taxon>Craniata</taxon>
        <taxon>Vertebrata</taxon>
        <taxon>Euteleostomi</taxon>
        <taxon>Archelosauria</taxon>
        <taxon>Testudinata</taxon>
        <taxon>Testudines</taxon>
        <taxon>Cryptodira</taxon>
        <taxon>Durocryptodira</taxon>
        <taxon>Americhelydia</taxon>
        <taxon>Chelydroidea</taxon>
        <taxon>Chelydridae</taxon>
        <taxon>Chelydra</taxon>
    </lineage>
</organism>
<evidence type="ECO:0000313" key="3">
    <source>
        <dbReference type="Proteomes" id="UP000694403"/>
    </source>
</evidence>
<dbReference type="Pfam" id="PF00988">
    <property type="entry name" value="CPSase_sm_chain"/>
    <property type="match status" value="1"/>
</dbReference>
<evidence type="ECO:0000259" key="1">
    <source>
        <dbReference type="SMART" id="SM01097"/>
    </source>
</evidence>
<keyword evidence="3" id="KW-1185">Reference proteome</keyword>
<dbReference type="AlphaFoldDB" id="A0A8C3S9Z0"/>
<dbReference type="Ensembl" id="ENSCSRT00000010954.1">
    <property type="protein sequence ID" value="ENSCSRP00000010571.1"/>
    <property type="gene ID" value="ENSCSRG00000007919.1"/>
</dbReference>
<proteinExistence type="predicted"/>
<name>A0A8C3S9Z0_CHESE</name>
<feature type="domain" description="Carbamoyl-phosphate synthase small subunit N-terminal" evidence="1">
    <location>
        <begin position="2"/>
        <end position="88"/>
    </location>
</feature>
<dbReference type="InterPro" id="IPR002474">
    <property type="entry name" value="CarbamoylP_synth_ssu_N"/>
</dbReference>
<dbReference type="Gene3D" id="3.50.30.20">
    <property type="entry name" value="Carbamoyl-phosphate synthase small subunit, N-terminal domain"/>
    <property type="match status" value="1"/>
</dbReference>
<dbReference type="InterPro" id="IPR036480">
    <property type="entry name" value="CarbP_synth_ssu_N_sf"/>
</dbReference>